<comment type="caution">
    <text evidence="1">The sequence shown here is derived from an EMBL/GenBank/DDBJ whole genome shotgun (WGS) entry which is preliminary data.</text>
</comment>
<evidence type="ECO:0000313" key="1">
    <source>
        <dbReference type="EMBL" id="TWS19780.1"/>
    </source>
</evidence>
<name>A0A5C5RA39_9ACTN</name>
<evidence type="ECO:0000313" key="2">
    <source>
        <dbReference type="Proteomes" id="UP000319375"/>
    </source>
</evidence>
<dbReference type="SUPFAM" id="SSF140931">
    <property type="entry name" value="Fic-like"/>
    <property type="match status" value="1"/>
</dbReference>
<dbReference type="Gene3D" id="1.10.3290.10">
    <property type="entry name" value="Fido-like domain"/>
    <property type="match status" value="1"/>
</dbReference>
<dbReference type="InterPro" id="IPR036597">
    <property type="entry name" value="Fido-like_dom_sf"/>
</dbReference>
<sequence length="120" mass="14215">MAWRYDGWESYFYPETFNPATGDGTLRNLYDERDPRVLARREYTETAERQRELIAGEVRIARTYDAEHVRSIHRHLFQDVYEWAGEYRTVGMSKEWPPQLGRGYTDFLAVDRIGGYLDAV</sequence>
<dbReference type="Proteomes" id="UP000319375">
    <property type="component" value="Unassembled WGS sequence"/>
</dbReference>
<dbReference type="EMBL" id="VIGX01000298">
    <property type="protein sequence ID" value="TWS19780.1"/>
    <property type="molecule type" value="Genomic_DNA"/>
</dbReference>
<organism evidence="1 2">
    <name type="scientific">Tsukamurella conjunctivitidis</name>
    <dbReference type="NCBI Taxonomy" id="2592068"/>
    <lineage>
        <taxon>Bacteria</taxon>
        <taxon>Bacillati</taxon>
        <taxon>Actinomycetota</taxon>
        <taxon>Actinomycetes</taxon>
        <taxon>Mycobacteriales</taxon>
        <taxon>Tsukamurellaceae</taxon>
        <taxon>Tsukamurella</taxon>
    </lineage>
</organism>
<gene>
    <name evidence="1" type="ORF">FK530_25480</name>
</gene>
<accession>A0A5C5RA39</accession>
<feature type="non-terminal residue" evidence="1">
    <location>
        <position position="120"/>
    </location>
</feature>
<dbReference type="AlphaFoldDB" id="A0A5C5RA39"/>
<keyword evidence="2" id="KW-1185">Reference proteome</keyword>
<protein>
    <submittedName>
        <fullName evidence="1">Cell filamentation protein Fic</fullName>
    </submittedName>
</protein>
<proteinExistence type="predicted"/>
<reference evidence="1 2" key="1">
    <citation type="submission" date="2019-06" db="EMBL/GenBank/DDBJ databases">
        <title>Tsukamurella conjunctivitidis sp. nov., Tsukamurella assacharolytica sp. nov. and Tsukamurella sputae sp. nov. isolated from patients with conjunctivitis, bacteraemia (lymphoma) and respiratory infection (sputum) in Hong Kong.</title>
        <authorList>
            <person name="Teng J.L.L."/>
            <person name="Lee H.H."/>
            <person name="Fong J.Y.H."/>
            <person name="Fok K.M.N."/>
            <person name="Lau S.K.P."/>
            <person name="Woo P.C.Y."/>
        </authorList>
    </citation>
    <scope>NUCLEOTIDE SEQUENCE [LARGE SCALE GENOMIC DNA]</scope>
    <source>
        <strain evidence="1 2">HKU72</strain>
    </source>
</reference>